<evidence type="ECO:0000256" key="2">
    <source>
        <dbReference type="ARBA" id="ARBA00023125"/>
    </source>
</evidence>
<dbReference type="InterPro" id="IPR028082">
    <property type="entry name" value="Peripla_BP_I"/>
</dbReference>
<evidence type="ECO:0000256" key="1">
    <source>
        <dbReference type="ARBA" id="ARBA00023015"/>
    </source>
</evidence>
<dbReference type="Gene3D" id="1.10.260.40">
    <property type="entry name" value="lambda repressor-like DNA-binding domains"/>
    <property type="match status" value="1"/>
</dbReference>
<dbReference type="InterPro" id="IPR046335">
    <property type="entry name" value="LacI/GalR-like_sensor"/>
</dbReference>
<dbReference type="InterPro" id="IPR010982">
    <property type="entry name" value="Lambda_DNA-bd_dom_sf"/>
</dbReference>
<dbReference type="CDD" id="cd01392">
    <property type="entry name" value="HTH_LacI"/>
    <property type="match status" value="1"/>
</dbReference>
<dbReference type="Pfam" id="PF00356">
    <property type="entry name" value="LacI"/>
    <property type="match status" value="1"/>
</dbReference>
<dbReference type="PROSITE" id="PS50932">
    <property type="entry name" value="HTH_LACI_2"/>
    <property type="match status" value="1"/>
</dbReference>
<dbReference type="Gene3D" id="3.40.50.2300">
    <property type="match status" value="2"/>
</dbReference>
<dbReference type="SUPFAM" id="SSF47413">
    <property type="entry name" value="lambda repressor-like DNA-binding domains"/>
    <property type="match status" value="1"/>
</dbReference>
<dbReference type="PROSITE" id="PS00356">
    <property type="entry name" value="HTH_LACI_1"/>
    <property type="match status" value="1"/>
</dbReference>
<dbReference type="PANTHER" id="PTHR30146:SF109">
    <property type="entry name" value="HTH-TYPE TRANSCRIPTIONAL REGULATOR GALS"/>
    <property type="match status" value="1"/>
</dbReference>
<dbReference type="InterPro" id="IPR000843">
    <property type="entry name" value="HTH_LacI"/>
</dbReference>
<keyword evidence="3" id="KW-0804">Transcription</keyword>
<reference evidence="6" key="2">
    <citation type="submission" date="2020-09" db="EMBL/GenBank/DDBJ databases">
        <authorList>
            <person name="Sun Q."/>
            <person name="Ohkuma M."/>
        </authorList>
    </citation>
    <scope>NUCLEOTIDE SEQUENCE</scope>
    <source>
        <strain evidence="6">JCM 5069</strain>
    </source>
</reference>
<keyword evidence="2" id="KW-0238">DNA-binding</keyword>
<organism evidence="6 7">
    <name type="scientific">Streptomyces sulfonofaciens</name>
    <dbReference type="NCBI Taxonomy" id="68272"/>
    <lineage>
        <taxon>Bacteria</taxon>
        <taxon>Bacillati</taxon>
        <taxon>Actinomycetota</taxon>
        <taxon>Actinomycetes</taxon>
        <taxon>Kitasatosporales</taxon>
        <taxon>Streptomycetaceae</taxon>
        <taxon>Streptomyces</taxon>
    </lineage>
</organism>
<dbReference type="Proteomes" id="UP000603708">
    <property type="component" value="Unassembled WGS sequence"/>
</dbReference>
<reference evidence="6" key="1">
    <citation type="journal article" date="2014" name="Int. J. Syst. Evol. Microbiol.">
        <title>Complete genome sequence of Corynebacterium casei LMG S-19264T (=DSM 44701T), isolated from a smear-ripened cheese.</title>
        <authorList>
            <consortium name="US DOE Joint Genome Institute (JGI-PGF)"/>
            <person name="Walter F."/>
            <person name="Albersmeier A."/>
            <person name="Kalinowski J."/>
            <person name="Ruckert C."/>
        </authorList>
    </citation>
    <scope>NUCLEOTIDE SEQUENCE</scope>
    <source>
        <strain evidence="6">JCM 5069</strain>
    </source>
</reference>
<protein>
    <submittedName>
        <fullName evidence="6">LacI family transcriptional regulator</fullName>
    </submittedName>
</protein>
<proteinExistence type="predicted"/>
<gene>
    <name evidence="6" type="ORF">GCM10018793_08430</name>
</gene>
<feature type="region of interest" description="Disordered" evidence="4">
    <location>
        <begin position="309"/>
        <end position="336"/>
    </location>
</feature>
<dbReference type="GO" id="GO:0003700">
    <property type="term" value="F:DNA-binding transcription factor activity"/>
    <property type="evidence" value="ECO:0007669"/>
    <property type="project" value="TreeGrafter"/>
</dbReference>
<sequence length="357" mass="37444">MVGIKDVARDAGVSVGTVSNVINRPDLVSEETRRRVQSVIDRLGYVRSESARQLRAGHSRIMALLVLDMGNPFFVDVARGAERAAREAGLGVMVCNSAQDPTEEADYLSLFAEQRVRGVLLTPTDASGRNIAAFRRHKIPFVLVDRVAEGTTECSVSVDDVAGGALAVRHLVDAGHRRIAYVSGPPGLNQVRDRREGALRALAEAGLPAQTLHELPTERLDVAAGRDAGARLLGLADRPTAVFCANDLLALGVLQAMFAAGVPVPEEVAIVGYDDIEFAAAAAVPLTSVRQPAVTMGAMAAELLLEETETETGGGAGGGTGTGAGGGAGAADTAGHTHRRVVLQPELVVRRSSLRRR</sequence>
<evidence type="ECO:0000256" key="3">
    <source>
        <dbReference type="ARBA" id="ARBA00023163"/>
    </source>
</evidence>
<accession>A0A919KT28</accession>
<dbReference type="PANTHER" id="PTHR30146">
    <property type="entry name" value="LACI-RELATED TRANSCRIPTIONAL REPRESSOR"/>
    <property type="match status" value="1"/>
</dbReference>
<evidence type="ECO:0000313" key="6">
    <source>
        <dbReference type="EMBL" id="GHH72040.1"/>
    </source>
</evidence>
<evidence type="ECO:0000259" key="5">
    <source>
        <dbReference type="PROSITE" id="PS50932"/>
    </source>
</evidence>
<name>A0A919KT28_9ACTN</name>
<keyword evidence="1" id="KW-0805">Transcription regulation</keyword>
<dbReference type="SUPFAM" id="SSF53822">
    <property type="entry name" value="Periplasmic binding protein-like I"/>
    <property type="match status" value="1"/>
</dbReference>
<evidence type="ECO:0000256" key="4">
    <source>
        <dbReference type="SAM" id="MobiDB-lite"/>
    </source>
</evidence>
<feature type="domain" description="HTH lacI-type" evidence="5">
    <location>
        <begin position="2"/>
        <end position="56"/>
    </location>
</feature>
<dbReference type="Pfam" id="PF13377">
    <property type="entry name" value="Peripla_BP_3"/>
    <property type="match status" value="1"/>
</dbReference>
<dbReference type="EMBL" id="BNCD01000002">
    <property type="protein sequence ID" value="GHH72040.1"/>
    <property type="molecule type" value="Genomic_DNA"/>
</dbReference>
<comment type="caution">
    <text evidence="6">The sequence shown here is derived from an EMBL/GenBank/DDBJ whole genome shotgun (WGS) entry which is preliminary data.</text>
</comment>
<evidence type="ECO:0000313" key="7">
    <source>
        <dbReference type="Proteomes" id="UP000603708"/>
    </source>
</evidence>
<dbReference type="AlphaFoldDB" id="A0A919KT28"/>
<feature type="compositionally biased region" description="Gly residues" evidence="4">
    <location>
        <begin position="312"/>
        <end position="329"/>
    </location>
</feature>
<dbReference type="SMART" id="SM00354">
    <property type="entry name" value="HTH_LACI"/>
    <property type="match status" value="1"/>
</dbReference>
<keyword evidence="7" id="KW-1185">Reference proteome</keyword>
<dbReference type="GO" id="GO:0000976">
    <property type="term" value="F:transcription cis-regulatory region binding"/>
    <property type="evidence" value="ECO:0007669"/>
    <property type="project" value="TreeGrafter"/>
</dbReference>
<dbReference type="RefSeq" id="WP_189929498.1">
    <property type="nucleotide sequence ID" value="NZ_BNCD01000002.1"/>
</dbReference>